<accession>A0AAT9HX84</accession>
<feature type="domain" description="Carbohydrate kinase PfkB" evidence="5">
    <location>
        <begin position="81"/>
        <end position="341"/>
    </location>
</feature>
<feature type="region of interest" description="Disordered" evidence="4">
    <location>
        <begin position="454"/>
        <end position="482"/>
    </location>
</feature>
<evidence type="ECO:0000256" key="2">
    <source>
        <dbReference type="ARBA" id="ARBA00022679"/>
    </source>
</evidence>
<dbReference type="InterPro" id="IPR050306">
    <property type="entry name" value="PfkB_Carbo_kinase"/>
</dbReference>
<reference evidence="6" key="1">
    <citation type="submission" date="2024-06" db="EMBL/GenBank/DDBJ databases">
        <authorList>
            <consortium name="consrtm"/>
            <person name="Uemura M."/>
            <person name="Terahara T."/>
        </authorList>
    </citation>
    <scope>NUCLEOTIDE SEQUENCE</scope>
    <source>
        <strain evidence="6">KM77-8</strain>
    </source>
</reference>
<dbReference type="GO" id="GO:0016301">
    <property type="term" value="F:kinase activity"/>
    <property type="evidence" value="ECO:0007669"/>
    <property type="project" value="UniProtKB-KW"/>
</dbReference>
<proteinExistence type="inferred from homology"/>
<evidence type="ECO:0000259" key="5">
    <source>
        <dbReference type="Pfam" id="PF00294"/>
    </source>
</evidence>
<dbReference type="EMBL" id="AP035768">
    <property type="protein sequence ID" value="BFO21871.1"/>
    <property type="molecule type" value="Genomic_DNA"/>
</dbReference>
<evidence type="ECO:0000313" key="6">
    <source>
        <dbReference type="EMBL" id="BFO21871.1"/>
    </source>
</evidence>
<dbReference type="Gene3D" id="3.40.1190.20">
    <property type="match status" value="1"/>
</dbReference>
<name>A0AAT9HX84_9ACTN</name>
<keyword evidence="2" id="KW-0808">Transferase</keyword>
<reference evidence="6" key="2">
    <citation type="submission" date="2024-07" db="EMBL/GenBank/DDBJ databases">
        <title>Streptomyces haneummycinica sp. nov., a new antibiotic-producing actinobacterium isolated from marine sediment.</title>
        <authorList>
            <person name="Uemura M."/>
            <person name="Hamada M."/>
            <person name="Hirano S."/>
            <person name="Kobayashi K."/>
            <person name="Ohshiro T."/>
            <person name="Kobayashi T."/>
            <person name="Terahara T."/>
        </authorList>
    </citation>
    <scope>NUCLEOTIDE SEQUENCE</scope>
    <source>
        <strain evidence="6">KM77-8</strain>
    </source>
</reference>
<evidence type="ECO:0000256" key="4">
    <source>
        <dbReference type="SAM" id="MobiDB-lite"/>
    </source>
</evidence>
<evidence type="ECO:0000256" key="1">
    <source>
        <dbReference type="ARBA" id="ARBA00010688"/>
    </source>
</evidence>
<evidence type="ECO:0000256" key="3">
    <source>
        <dbReference type="ARBA" id="ARBA00022777"/>
    </source>
</evidence>
<protein>
    <recommendedName>
        <fullName evidence="5">Carbohydrate kinase PfkB domain-containing protein</fullName>
    </recommendedName>
</protein>
<dbReference type="AlphaFoldDB" id="A0AAT9HX84"/>
<dbReference type="InterPro" id="IPR029056">
    <property type="entry name" value="Ribokinase-like"/>
</dbReference>
<organism evidence="6">
    <name type="scientific">Streptomyces haneummycinicus</name>
    <dbReference type="NCBI Taxonomy" id="3074435"/>
    <lineage>
        <taxon>Bacteria</taxon>
        <taxon>Bacillati</taxon>
        <taxon>Actinomycetota</taxon>
        <taxon>Actinomycetes</taxon>
        <taxon>Kitasatosporales</taxon>
        <taxon>Streptomycetaceae</taxon>
        <taxon>Streptomyces</taxon>
    </lineage>
</organism>
<sequence length="571" mass="61183">MIGKRHSEAEATSSGGFALDVVGVGALNLDYLSCSDTAADVCDGEVPLSARIAELIDDGHPAPEWGTEAAVDEAAVYAALEAVNPSALQTSLGGSAYNAISALAQMRLDLRLGYVGVAGRVPGPGLSALQQFETLGVDHSFVFRDDDHLCGICFAFTENGERTLLTHAGANAAMADHIDSAFDELVAYLATARVVHVTSFLDDRTPSRLLAVLQAVKQASPATLISFDPGHVWSHESPPEIEVMVALSDFLLLNHREFHELGKCTEQDTDDVVASRLLDRLSNPRGAVIVKRRSGIHAWRREESKILDDFYPQVVLADDEIEDATGAGDVFAAGLLAVLTADRLQIELGSLLGMTLARHKLRYVGSHGHGQLAGIAQNFIRTLDAARRTASQPTGVFIAHGHSPQWLAVKAFVEQRFGVPVYSFESHSWGSRPVTEALTEYLHRCGFAVCADRGGRHRRRTPGGAAERHSRNRPVSGASWLGPGIGPGRGRLRVGAGRRHVLGHLPAQRDPSGLLAAGQGAAEPRFRARLGAVRAYDVSRHPHSAVSARHGMAFNLVRVLGSPSEGVKCRI</sequence>
<dbReference type="InterPro" id="IPR011611">
    <property type="entry name" value="PfkB_dom"/>
</dbReference>
<keyword evidence="3" id="KW-0418">Kinase</keyword>
<dbReference type="PANTHER" id="PTHR43085">
    <property type="entry name" value="HEXOKINASE FAMILY MEMBER"/>
    <property type="match status" value="1"/>
</dbReference>
<dbReference type="Pfam" id="PF00294">
    <property type="entry name" value="PfkB"/>
    <property type="match status" value="1"/>
</dbReference>
<dbReference type="PANTHER" id="PTHR43085:SF57">
    <property type="entry name" value="CARBOHYDRATE KINASE PFKB DOMAIN-CONTAINING PROTEIN"/>
    <property type="match status" value="1"/>
</dbReference>
<gene>
    <name evidence="6" type="ORF">SHKM778_82590</name>
</gene>
<dbReference type="SUPFAM" id="SSF53613">
    <property type="entry name" value="Ribokinase-like"/>
    <property type="match status" value="1"/>
</dbReference>
<comment type="similarity">
    <text evidence="1">Belongs to the carbohydrate kinase PfkB family.</text>
</comment>